<dbReference type="OrthoDB" id="3358750at2759"/>
<dbReference type="Proteomes" id="UP000620104">
    <property type="component" value="Unassembled WGS sequence"/>
</dbReference>
<reference evidence="2" key="1">
    <citation type="submission" date="2020-07" db="EMBL/GenBank/DDBJ databases">
        <title>Draft Genome Sequence of a Deep-Sea Yeast, Naganishia (Cryptococcus) liquefaciens strain N6.</title>
        <authorList>
            <person name="Han Y.W."/>
            <person name="Kajitani R."/>
            <person name="Morimoto H."/>
            <person name="Parhat M."/>
            <person name="Tsubouchi H."/>
            <person name="Bakenova O."/>
            <person name="Ogata M."/>
            <person name="Argunhan B."/>
            <person name="Aoki R."/>
            <person name="Kajiwara S."/>
            <person name="Itoh T."/>
            <person name="Iwasaki H."/>
        </authorList>
    </citation>
    <scope>NUCLEOTIDE SEQUENCE</scope>
    <source>
        <strain evidence="2">N6</strain>
    </source>
</reference>
<evidence type="ECO:0000313" key="3">
    <source>
        <dbReference type="Proteomes" id="UP000620104"/>
    </source>
</evidence>
<accession>A0A8H3YD02</accession>
<evidence type="ECO:0000313" key="2">
    <source>
        <dbReference type="EMBL" id="GHJ84804.1"/>
    </source>
</evidence>
<dbReference type="PANTHER" id="PTHR39475:SF1">
    <property type="entry name" value="CONIDIATION-SPECIFIC PROTEIN 6"/>
    <property type="match status" value="1"/>
</dbReference>
<dbReference type="PANTHER" id="PTHR39475">
    <property type="entry name" value="CONIDIATION-SPECIFIC PROTEIN 6"/>
    <property type="match status" value="1"/>
</dbReference>
<sequence length="108" mass="11725">MSENNSGAIDPATGNTLSHHNPAGDTAFEHGKEGAHNRIDSKDERSIANNLKDAERIEKAEKKAEEEAAAVRPTEAARSHGNEPSRGAKIDEQLELEEEAELKKKGKI</sequence>
<protein>
    <submittedName>
        <fullName evidence="2">Uncharacterized protein</fullName>
    </submittedName>
</protein>
<comment type="caution">
    <text evidence="2">The sequence shown here is derived from an EMBL/GenBank/DDBJ whole genome shotgun (WGS) entry which is preliminary data.</text>
</comment>
<proteinExistence type="predicted"/>
<dbReference type="EMBL" id="BLZA01000009">
    <property type="protein sequence ID" value="GHJ84804.1"/>
    <property type="molecule type" value="Genomic_DNA"/>
</dbReference>
<gene>
    <name evidence="2" type="ORF">NliqN6_1206</name>
</gene>
<name>A0A8H3YD02_9TREE</name>
<feature type="compositionally biased region" description="Basic and acidic residues" evidence="1">
    <location>
        <begin position="75"/>
        <end position="92"/>
    </location>
</feature>
<evidence type="ECO:0000256" key="1">
    <source>
        <dbReference type="SAM" id="MobiDB-lite"/>
    </source>
</evidence>
<organism evidence="2 3">
    <name type="scientific">Naganishia liquefaciens</name>
    <dbReference type="NCBI Taxonomy" id="104408"/>
    <lineage>
        <taxon>Eukaryota</taxon>
        <taxon>Fungi</taxon>
        <taxon>Dikarya</taxon>
        <taxon>Basidiomycota</taxon>
        <taxon>Agaricomycotina</taxon>
        <taxon>Tremellomycetes</taxon>
        <taxon>Filobasidiales</taxon>
        <taxon>Filobasidiaceae</taxon>
        <taxon>Naganishia</taxon>
    </lineage>
</organism>
<keyword evidence="3" id="KW-1185">Reference proteome</keyword>
<feature type="region of interest" description="Disordered" evidence="1">
    <location>
        <begin position="1"/>
        <end position="108"/>
    </location>
</feature>
<feature type="compositionally biased region" description="Basic and acidic residues" evidence="1">
    <location>
        <begin position="27"/>
        <end position="66"/>
    </location>
</feature>
<feature type="compositionally biased region" description="Polar residues" evidence="1">
    <location>
        <begin position="1"/>
        <end position="19"/>
    </location>
</feature>
<dbReference type="AlphaFoldDB" id="A0A8H3YD02"/>